<proteinExistence type="predicted"/>
<evidence type="ECO:0000313" key="1">
    <source>
        <dbReference type="EMBL" id="CAB4141040.1"/>
    </source>
</evidence>
<name>A0A6J5M7E8_9CAUD</name>
<sequence>MSGEVSFYGNWVPTASRPRRAGTFLVRSGPGAPVVKARFDPRGGWELPLGADSDWQWYRLGIITPLVGDGGLVATRAAWLDR</sequence>
<gene>
    <name evidence="1" type="ORF">UFOVP411_26</name>
</gene>
<dbReference type="EMBL" id="LR796385">
    <property type="protein sequence ID" value="CAB4141040.1"/>
    <property type="molecule type" value="Genomic_DNA"/>
</dbReference>
<reference evidence="1" key="1">
    <citation type="submission" date="2020-04" db="EMBL/GenBank/DDBJ databases">
        <authorList>
            <person name="Chiriac C."/>
            <person name="Salcher M."/>
            <person name="Ghai R."/>
            <person name="Kavagutti S V."/>
        </authorList>
    </citation>
    <scope>NUCLEOTIDE SEQUENCE</scope>
</reference>
<protein>
    <submittedName>
        <fullName evidence="1">Uncharacterized protein</fullName>
    </submittedName>
</protein>
<accession>A0A6J5M7E8</accession>
<organism evidence="1">
    <name type="scientific">uncultured Caudovirales phage</name>
    <dbReference type="NCBI Taxonomy" id="2100421"/>
    <lineage>
        <taxon>Viruses</taxon>
        <taxon>Duplodnaviria</taxon>
        <taxon>Heunggongvirae</taxon>
        <taxon>Uroviricota</taxon>
        <taxon>Caudoviricetes</taxon>
        <taxon>Peduoviridae</taxon>
        <taxon>Maltschvirus</taxon>
        <taxon>Maltschvirus maltsch</taxon>
    </lineage>
</organism>